<evidence type="ECO:0000256" key="1">
    <source>
        <dbReference type="SAM" id="MobiDB-lite"/>
    </source>
</evidence>
<feature type="compositionally biased region" description="Pro residues" evidence="1">
    <location>
        <begin position="272"/>
        <end position="288"/>
    </location>
</feature>
<organism evidence="2 3">
    <name type="scientific">Pholiota conissans</name>
    <dbReference type="NCBI Taxonomy" id="109636"/>
    <lineage>
        <taxon>Eukaryota</taxon>
        <taxon>Fungi</taxon>
        <taxon>Dikarya</taxon>
        <taxon>Basidiomycota</taxon>
        <taxon>Agaricomycotina</taxon>
        <taxon>Agaricomycetes</taxon>
        <taxon>Agaricomycetidae</taxon>
        <taxon>Agaricales</taxon>
        <taxon>Agaricineae</taxon>
        <taxon>Strophariaceae</taxon>
        <taxon>Pholiota</taxon>
    </lineage>
</organism>
<reference evidence="2" key="1">
    <citation type="submission" date="2020-11" db="EMBL/GenBank/DDBJ databases">
        <authorList>
            <consortium name="DOE Joint Genome Institute"/>
            <person name="Ahrendt S."/>
            <person name="Riley R."/>
            <person name="Andreopoulos W."/>
            <person name="Labutti K."/>
            <person name="Pangilinan J."/>
            <person name="Ruiz-Duenas F.J."/>
            <person name="Barrasa J.M."/>
            <person name="Sanchez-Garcia M."/>
            <person name="Camarero S."/>
            <person name="Miyauchi S."/>
            <person name="Serrano A."/>
            <person name="Linde D."/>
            <person name="Babiker R."/>
            <person name="Drula E."/>
            <person name="Ayuso-Fernandez I."/>
            <person name="Pacheco R."/>
            <person name="Padilla G."/>
            <person name="Ferreira P."/>
            <person name="Barriuso J."/>
            <person name="Kellner H."/>
            <person name="Castanera R."/>
            <person name="Alfaro M."/>
            <person name="Ramirez L."/>
            <person name="Pisabarro A.G."/>
            <person name="Kuo A."/>
            <person name="Tritt A."/>
            <person name="Lipzen A."/>
            <person name="He G."/>
            <person name="Yan M."/>
            <person name="Ng V."/>
            <person name="Cullen D."/>
            <person name="Martin F."/>
            <person name="Rosso M.-N."/>
            <person name="Henrissat B."/>
            <person name="Hibbett D."/>
            <person name="Martinez A.T."/>
            <person name="Grigoriev I.V."/>
        </authorList>
    </citation>
    <scope>NUCLEOTIDE SEQUENCE</scope>
    <source>
        <strain evidence="2">CIRM-BRFM 674</strain>
    </source>
</reference>
<comment type="caution">
    <text evidence="2">The sequence shown here is derived from an EMBL/GenBank/DDBJ whole genome shotgun (WGS) entry which is preliminary data.</text>
</comment>
<feature type="compositionally biased region" description="Low complexity" evidence="1">
    <location>
        <begin position="237"/>
        <end position="251"/>
    </location>
</feature>
<feature type="compositionally biased region" description="Polar residues" evidence="1">
    <location>
        <begin position="315"/>
        <end position="331"/>
    </location>
</feature>
<accession>A0A9P5ZAT7</accession>
<feature type="region of interest" description="Disordered" evidence="1">
    <location>
        <begin position="232"/>
        <end position="359"/>
    </location>
</feature>
<dbReference type="AlphaFoldDB" id="A0A9P5ZAT7"/>
<dbReference type="Proteomes" id="UP000807469">
    <property type="component" value="Unassembled WGS sequence"/>
</dbReference>
<feature type="compositionally biased region" description="Basic and acidic residues" evidence="1">
    <location>
        <begin position="348"/>
        <end position="359"/>
    </location>
</feature>
<evidence type="ECO:0000313" key="2">
    <source>
        <dbReference type="EMBL" id="KAF9483074.1"/>
    </source>
</evidence>
<proteinExistence type="predicted"/>
<dbReference type="OrthoDB" id="3062963at2759"/>
<evidence type="ECO:0000313" key="3">
    <source>
        <dbReference type="Proteomes" id="UP000807469"/>
    </source>
</evidence>
<sequence>MATFSSAAPAAFTSYSSFFSSGLLAPHTPRRCERRGTFSSDTSEGYVESDSAPPSPSQPSSPGMLLPEEHATPMDIDMADFAISRKDKDMERRSATPTPHTLIRDGSTTPMQSPRLGKATPLRPHTQSHLPMQTDAPQPQPQPQAQAQAQQPRLRRRRSSLTQGTSPMGAIRSPTRAAGAALQVQKAVSRGRSGSLGGDVSVMTAGAGGGYHTRSSTAGVATEATSLVGRMRSGSCSNVGGPPSSGASVSPTNVRPRRALRRILTTPVPGIRAPPPTTPLPALPPVPSAPHSASFHQLQHQPRSTKINFGPETTGAPSSPPGASTKPTGYTSARARGLSVSSSTLSGEENRIDEDMKEN</sequence>
<feature type="compositionally biased region" description="Polar residues" evidence="1">
    <location>
        <begin position="294"/>
        <end position="307"/>
    </location>
</feature>
<gene>
    <name evidence="2" type="ORF">BDN70DRAFT_360516</name>
</gene>
<dbReference type="EMBL" id="MU155158">
    <property type="protein sequence ID" value="KAF9483074.1"/>
    <property type="molecule type" value="Genomic_DNA"/>
</dbReference>
<protein>
    <submittedName>
        <fullName evidence="2">Uncharacterized protein</fullName>
    </submittedName>
</protein>
<keyword evidence="3" id="KW-1185">Reference proteome</keyword>
<feature type="compositionally biased region" description="Basic and acidic residues" evidence="1">
    <location>
        <begin position="83"/>
        <end position="94"/>
    </location>
</feature>
<feature type="compositionally biased region" description="Low complexity" evidence="1">
    <location>
        <begin position="143"/>
        <end position="152"/>
    </location>
</feature>
<feature type="region of interest" description="Disordered" evidence="1">
    <location>
        <begin position="20"/>
        <end position="220"/>
    </location>
</feature>
<name>A0A9P5ZAT7_9AGAR</name>